<evidence type="ECO:0000256" key="3">
    <source>
        <dbReference type="ARBA" id="ARBA00023163"/>
    </source>
</evidence>
<evidence type="ECO:0000256" key="1">
    <source>
        <dbReference type="ARBA" id="ARBA00023015"/>
    </source>
</evidence>
<gene>
    <name evidence="5" type="ORF">CNX65_13420</name>
</gene>
<dbReference type="InterPro" id="IPR008920">
    <property type="entry name" value="TF_FadR/GntR_C"/>
</dbReference>
<dbReference type="Proteomes" id="UP000218505">
    <property type="component" value="Chromosome"/>
</dbReference>
<protein>
    <submittedName>
        <fullName evidence="5">GntR family transcriptional regulator</fullName>
    </submittedName>
</protein>
<dbReference type="InterPro" id="IPR000524">
    <property type="entry name" value="Tscrpt_reg_HTH_GntR"/>
</dbReference>
<dbReference type="Gene3D" id="1.10.10.10">
    <property type="entry name" value="Winged helix-like DNA-binding domain superfamily/Winged helix DNA-binding domain"/>
    <property type="match status" value="1"/>
</dbReference>
<dbReference type="SMART" id="SM00895">
    <property type="entry name" value="FCD"/>
    <property type="match status" value="1"/>
</dbReference>
<dbReference type="Pfam" id="PF07729">
    <property type="entry name" value="FCD"/>
    <property type="match status" value="1"/>
</dbReference>
<dbReference type="AlphaFoldDB" id="A0A290Z577"/>
<dbReference type="InterPro" id="IPR011711">
    <property type="entry name" value="GntR_C"/>
</dbReference>
<organism evidence="5 6">
    <name type="scientific">Actinosynnema pretiosum</name>
    <dbReference type="NCBI Taxonomy" id="42197"/>
    <lineage>
        <taxon>Bacteria</taxon>
        <taxon>Bacillati</taxon>
        <taxon>Actinomycetota</taxon>
        <taxon>Actinomycetes</taxon>
        <taxon>Pseudonocardiales</taxon>
        <taxon>Pseudonocardiaceae</taxon>
        <taxon>Actinosynnema</taxon>
    </lineage>
</organism>
<dbReference type="PRINTS" id="PR00035">
    <property type="entry name" value="HTHGNTR"/>
</dbReference>
<proteinExistence type="predicted"/>
<accession>A0A290Z577</accession>
<dbReference type="GO" id="GO:0003677">
    <property type="term" value="F:DNA binding"/>
    <property type="evidence" value="ECO:0007669"/>
    <property type="project" value="UniProtKB-KW"/>
</dbReference>
<dbReference type="SUPFAM" id="SSF46785">
    <property type="entry name" value="Winged helix' DNA-binding domain"/>
    <property type="match status" value="1"/>
</dbReference>
<evidence type="ECO:0000313" key="5">
    <source>
        <dbReference type="EMBL" id="ATE54166.1"/>
    </source>
</evidence>
<dbReference type="PANTHER" id="PTHR43537:SF5">
    <property type="entry name" value="UXU OPERON TRANSCRIPTIONAL REGULATOR"/>
    <property type="match status" value="1"/>
</dbReference>
<sequence length="254" mass="26985">MPAFSKDPITGLPEAIGDVHTGGSLAAGVAQALLAHFTQGGVSAGERLPPERALASALGVGRSAVREALAALELLGVVVVKPGSGTYLRGDASELLPKTLSWGLMLGEPQTQELIEVRHGLETYAVRLAASRVGDEELERLSGYVDTMRASVDDLERFVEADMMFHMDIGHIAGNEVLHHLLQSIRSLIRVWVERGLRDRPHAELSIQEHSRVLEALRARDPQAAAEAMAAHMTTAGLRLSSSLPSGGGRAGDA</sequence>
<dbReference type="Pfam" id="PF00392">
    <property type="entry name" value="GntR"/>
    <property type="match status" value="1"/>
</dbReference>
<dbReference type="PANTHER" id="PTHR43537">
    <property type="entry name" value="TRANSCRIPTIONAL REGULATOR, GNTR FAMILY"/>
    <property type="match status" value="1"/>
</dbReference>
<keyword evidence="3" id="KW-0804">Transcription</keyword>
<reference evidence="5" key="1">
    <citation type="submission" date="2017-09" db="EMBL/GenBank/DDBJ databases">
        <title>Complete Genome Sequence of ansamitocin-producing Bacterium Actinosynnema pretiosum X47.</title>
        <authorList>
            <person name="Cao G."/>
            <person name="Zong G."/>
            <person name="Zhong C."/>
            <person name="Fu J."/>
        </authorList>
    </citation>
    <scope>NUCLEOTIDE SEQUENCE [LARGE SCALE GENOMIC DNA]</scope>
    <source>
        <strain evidence="5">X47</strain>
    </source>
</reference>
<keyword evidence="1" id="KW-0805">Transcription regulation</keyword>
<evidence type="ECO:0000256" key="2">
    <source>
        <dbReference type="ARBA" id="ARBA00023125"/>
    </source>
</evidence>
<feature type="domain" description="HTH gntR-type" evidence="4">
    <location>
        <begin position="23"/>
        <end position="91"/>
    </location>
</feature>
<name>A0A290Z577_9PSEU</name>
<dbReference type="InterPro" id="IPR036390">
    <property type="entry name" value="WH_DNA-bd_sf"/>
</dbReference>
<dbReference type="Gene3D" id="1.20.120.530">
    <property type="entry name" value="GntR ligand-binding domain-like"/>
    <property type="match status" value="1"/>
</dbReference>
<dbReference type="InterPro" id="IPR036388">
    <property type="entry name" value="WH-like_DNA-bd_sf"/>
</dbReference>
<dbReference type="CDD" id="cd07377">
    <property type="entry name" value="WHTH_GntR"/>
    <property type="match status" value="1"/>
</dbReference>
<dbReference type="EMBL" id="CP023445">
    <property type="protein sequence ID" value="ATE54166.1"/>
    <property type="molecule type" value="Genomic_DNA"/>
</dbReference>
<keyword evidence="2" id="KW-0238">DNA-binding</keyword>
<evidence type="ECO:0000313" key="6">
    <source>
        <dbReference type="Proteomes" id="UP000218505"/>
    </source>
</evidence>
<dbReference type="PROSITE" id="PS50949">
    <property type="entry name" value="HTH_GNTR"/>
    <property type="match status" value="1"/>
</dbReference>
<dbReference type="RefSeq" id="WP_096493086.1">
    <property type="nucleotide sequence ID" value="NZ_CP023445.1"/>
</dbReference>
<dbReference type="SMART" id="SM00345">
    <property type="entry name" value="HTH_GNTR"/>
    <property type="match status" value="1"/>
</dbReference>
<dbReference type="GO" id="GO:0003700">
    <property type="term" value="F:DNA-binding transcription factor activity"/>
    <property type="evidence" value="ECO:0007669"/>
    <property type="project" value="InterPro"/>
</dbReference>
<dbReference type="KEGG" id="apre:CNX65_13420"/>
<keyword evidence="6" id="KW-1185">Reference proteome</keyword>
<dbReference type="SUPFAM" id="SSF48008">
    <property type="entry name" value="GntR ligand-binding domain-like"/>
    <property type="match status" value="1"/>
</dbReference>
<evidence type="ECO:0000259" key="4">
    <source>
        <dbReference type="PROSITE" id="PS50949"/>
    </source>
</evidence>